<reference evidence="2" key="1">
    <citation type="submission" date="2021-01" db="EMBL/GenBank/DDBJ databases">
        <authorList>
            <person name="Corre E."/>
            <person name="Pelletier E."/>
            <person name="Niang G."/>
            <person name="Scheremetjew M."/>
            <person name="Finn R."/>
            <person name="Kale V."/>
            <person name="Holt S."/>
            <person name="Cochrane G."/>
            <person name="Meng A."/>
            <person name="Brown T."/>
            <person name="Cohen L."/>
        </authorList>
    </citation>
    <scope>NUCLEOTIDE SEQUENCE</scope>
    <source>
        <strain evidence="2">CCMP1381</strain>
    </source>
</reference>
<dbReference type="AlphaFoldDB" id="A0A7S2DKT9"/>
<accession>A0A7S2DKT9</accession>
<evidence type="ECO:0000256" key="1">
    <source>
        <dbReference type="SAM" id="MobiDB-lite"/>
    </source>
</evidence>
<feature type="compositionally biased region" description="Polar residues" evidence="1">
    <location>
        <begin position="203"/>
        <end position="216"/>
    </location>
</feature>
<name>A0A7S2DKT9_9STRA</name>
<dbReference type="EMBL" id="HBGS01045228">
    <property type="protein sequence ID" value="CAD9457538.1"/>
    <property type="molecule type" value="Transcribed_RNA"/>
</dbReference>
<sequence>MCEVVNPRVHPCMNLESPLSEKIKVDDKFTVGFSVDPVTLLPVNQRENKAVFPAVAEKTTCWKFHDADKSVRFSSVAVRQYYPCAMPSPSVSSGVPIGLDWKWICESETNVDEHIKQCELRFQERLERGESVRLSPKQRRKILTDAEVSKEEIEAAKASTLQGKHDRLMTLMRVSPIRFCEEAPLQAARHVFRVCKRAMVQGEETSAPSKTSTESNAKVHPHESCSEDLFSDPPAARVLKAQGSYSPTCVSSLPQ</sequence>
<feature type="region of interest" description="Disordered" evidence="1">
    <location>
        <begin position="202"/>
        <end position="230"/>
    </location>
</feature>
<proteinExistence type="predicted"/>
<gene>
    <name evidence="2" type="ORF">DSPE1174_LOCUS23360</name>
</gene>
<organism evidence="2">
    <name type="scientific">Octactis speculum</name>
    <dbReference type="NCBI Taxonomy" id="3111310"/>
    <lineage>
        <taxon>Eukaryota</taxon>
        <taxon>Sar</taxon>
        <taxon>Stramenopiles</taxon>
        <taxon>Ochrophyta</taxon>
        <taxon>Dictyochophyceae</taxon>
        <taxon>Dictyochales</taxon>
        <taxon>Dictyochaceae</taxon>
        <taxon>Octactis</taxon>
    </lineage>
</organism>
<evidence type="ECO:0000313" key="2">
    <source>
        <dbReference type="EMBL" id="CAD9457538.1"/>
    </source>
</evidence>
<protein>
    <submittedName>
        <fullName evidence="2">Uncharacterized protein</fullName>
    </submittedName>
</protein>